<dbReference type="EMBL" id="JADIMO010000097">
    <property type="protein sequence ID" value="MBO8445552.1"/>
    <property type="molecule type" value="Genomic_DNA"/>
</dbReference>
<dbReference type="InterPro" id="IPR011990">
    <property type="entry name" value="TPR-like_helical_dom_sf"/>
</dbReference>
<reference evidence="5" key="2">
    <citation type="journal article" date="2021" name="PeerJ">
        <title>Extensive microbial diversity within the chicken gut microbiome revealed by metagenomics and culture.</title>
        <authorList>
            <person name="Gilroy R."/>
            <person name="Ravi A."/>
            <person name="Getino M."/>
            <person name="Pursley I."/>
            <person name="Horton D.L."/>
            <person name="Alikhan N.F."/>
            <person name="Baker D."/>
            <person name="Gharbi K."/>
            <person name="Hall N."/>
            <person name="Watson M."/>
            <person name="Adriaenssens E.M."/>
            <person name="Foster-Nyarko E."/>
            <person name="Jarju S."/>
            <person name="Secka A."/>
            <person name="Antonio M."/>
            <person name="Oren A."/>
            <person name="Chaudhuri R.R."/>
            <person name="La Ragione R."/>
            <person name="Hildebrand F."/>
            <person name="Pallen M.J."/>
        </authorList>
    </citation>
    <scope>NUCLEOTIDE SEQUENCE</scope>
    <source>
        <strain evidence="5">D5-748</strain>
    </source>
</reference>
<dbReference type="InterPro" id="IPR051012">
    <property type="entry name" value="CellSynth/LPSAsmb/PSIAsmb"/>
</dbReference>
<evidence type="ECO:0000313" key="6">
    <source>
        <dbReference type="Proteomes" id="UP000823619"/>
    </source>
</evidence>
<feature type="repeat" description="TPR" evidence="3">
    <location>
        <begin position="959"/>
        <end position="992"/>
    </location>
</feature>
<dbReference type="SMART" id="SM00028">
    <property type="entry name" value="TPR"/>
    <property type="match status" value="7"/>
</dbReference>
<feature type="chain" id="PRO_5038582819" evidence="4">
    <location>
        <begin position="24"/>
        <end position="1021"/>
    </location>
</feature>
<dbReference type="PROSITE" id="PS50005">
    <property type="entry name" value="TPR"/>
    <property type="match status" value="2"/>
</dbReference>
<dbReference type="Gene3D" id="1.25.40.10">
    <property type="entry name" value="Tetratricopeptide repeat domain"/>
    <property type="match status" value="6"/>
</dbReference>
<sequence>MTKLFSAAAAIGAALLLSDMSHAQPVAYHDDAGVVVQDRTGQNGRFRRAMVLYERGIYDRAREIFSEVASGEGSIEAEGYAILCSVKMKVPGYEPYAEAFIGKYPYASPVSQIKFAHALNLFDIQDYAGASVEFESLSRYSLWRQQMPEFLFKKAYCDFETGNYERAALRFNEMEKHPESDYTAPARYMLGYIRYEQKNFAEAAEWFSSSVSDIRFSSMSKYYMVECRFMLKDYAYVTAEGPGMLDSVPVDCRYKLMRMISESFLVLGDTKEARYYYDRNESSAGSSTASSPKTRTDYFYAGSLLYAVEDYQGAIDNFSMMTDRTDSIGQAANYKMGYSYIRTRNKVAALDAFKAAASVASDPVIAEDAFYNYAKLSFDLNSDASVFRSYLERYPQSGKKEMIYSYIAVAALQNHDYAGAIEAYDNIDVLDEGMKDNYMKANYLRASELIGKGSYRSAVPCLKAAAYYSDRRGMFNQMSRYWLAESYYRDDNFSMALSMFTELYNISALYGHEESYLIPYNIAYCHFKTENYSSAEKWFSEYLSGDRVTWKKDAQLRYADCLFMQRQYGEAADAYGIVLKSYFDVNDIYPYYQAAMASGLAGKESRKIELLKNVENADAGAYFYPEAMFELGRSYVRSGDVEKASGCYDRLIREVKDSTFVARSLIELGMIARNKGEYELSLSRYKTVVEKMPLSGYADDALLAIESIYQSMNEPRKYLDYIDSIGKSSLKTEDEKEMMIFNAAEQIYLSENYQKALVSLQSYLDSYPQGAKVPQAWFYMAECYKSLGKSDQACDFYMKVMEAGDGSYSELACLNFANLAYGLQRYEDAWRAYVSLGEMASLENNRYEAMLGMMRSSFRARLYDESLSSADRVLADSRSDADIRREAEYVKAKSFLATSRREEAYAIFSRLASWPATPEGAEAAYLMILDSYDRGDFDEVETKVYSFSDSSTGQTYWLAKAFIVLGDSFVERGEYEQAEATFRSIIDGYQASAAGDDVHDNVTMRLDKLKEIMQQAAAQNE</sequence>
<dbReference type="SUPFAM" id="SSF48452">
    <property type="entry name" value="TPR-like"/>
    <property type="match status" value="4"/>
</dbReference>
<feature type="repeat" description="TPR" evidence="3">
    <location>
        <begin position="625"/>
        <end position="658"/>
    </location>
</feature>
<evidence type="ECO:0000256" key="4">
    <source>
        <dbReference type="SAM" id="SignalP"/>
    </source>
</evidence>
<name>A0A9D9EE10_9BACT</name>
<protein>
    <submittedName>
        <fullName evidence="5">Tetratricopeptide repeat protein</fullName>
    </submittedName>
</protein>
<evidence type="ECO:0000313" key="5">
    <source>
        <dbReference type="EMBL" id="MBO8445552.1"/>
    </source>
</evidence>
<feature type="signal peptide" evidence="4">
    <location>
        <begin position="1"/>
        <end position="23"/>
    </location>
</feature>
<dbReference type="PANTHER" id="PTHR45586">
    <property type="entry name" value="TPR REPEAT-CONTAINING PROTEIN PA4667"/>
    <property type="match status" value="1"/>
</dbReference>
<gene>
    <name evidence="5" type="ORF">IAC23_07665</name>
</gene>
<keyword evidence="1" id="KW-0677">Repeat</keyword>
<keyword evidence="4" id="KW-0732">Signal</keyword>
<accession>A0A9D9EE10</accession>
<organism evidence="5 6">
    <name type="scientific">Candidatus Cryptobacteroides merdavium</name>
    <dbReference type="NCBI Taxonomy" id="2840769"/>
    <lineage>
        <taxon>Bacteria</taxon>
        <taxon>Pseudomonadati</taxon>
        <taxon>Bacteroidota</taxon>
        <taxon>Bacteroidia</taxon>
        <taxon>Bacteroidales</taxon>
        <taxon>Candidatus Cryptobacteroides</taxon>
    </lineage>
</organism>
<dbReference type="InterPro" id="IPR019734">
    <property type="entry name" value="TPR_rpt"/>
</dbReference>
<dbReference type="SUPFAM" id="SSF81901">
    <property type="entry name" value="HCP-like"/>
    <property type="match status" value="1"/>
</dbReference>
<keyword evidence="2 3" id="KW-0802">TPR repeat</keyword>
<comment type="caution">
    <text evidence="5">The sequence shown here is derived from an EMBL/GenBank/DDBJ whole genome shotgun (WGS) entry which is preliminary data.</text>
</comment>
<dbReference type="PANTHER" id="PTHR45586:SF1">
    <property type="entry name" value="LIPOPOLYSACCHARIDE ASSEMBLY PROTEIN B"/>
    <property type="match status" value="1"/>
</dbReference>
<dbReference type="Pfam" id="PF13174">
    <property type="entry name" value="TPR_6"/>
    <property type="match status" value="3"/>
</dbReference>
<reference evidence="5" key="1">
    <citation type="submission" date="2020-10" db="EMBL/GenBank/DDBJ databases">
        <authorList>
            <person name="Gilroy R."/>
        </authorList>
    </citation>
    <scope>NUCLEOTIDE SEQUENCE</scope>
    <source>
        <strain evidence="5">D5-748</strain>
    </source>
</reference>
<evidence type="ECO:0000256" key="3">
    <source>
        <dbReference type="PROSITE-ProRule" id="PRU00339"/>
    </source>
</evidence>
<evidence type="ECO:0000256" key="1">
    <source>
        <dbReference type="ARBA" id="ARBA00022737"/>
    </source>
</evidence>
<dbReference type="AlphaFoldDB" id="A0A9D9EE10"/>
<dbReference type="Proteomes" id="UP000823619">
    <property type="component" value="Unassembled WGS sequence"/>
</dbReference>
<evidence type="ECO:0000256" key="2">
    <source>
        <dbReference type="ARBA" id="ARBA00022803"/>
    </source>
</evidence>
<proteinExistence type="predicted"/>